<protein>
    <submittedName>
        <fullName evidence="2">Uncharacterized protein</fullName>
    </submittedName>
</protein>
<reference evidence="2 3" key="1">
    <citation type="journal article" date="2015" name="Nature">
        <title>rRNA introns, odd ribosomes, and small enigmatic genomes across a large radiation of phyla.</title>
        <authorList>
            <person name="Brown C.T."/>
            <person name="Hug L.A."/>
            <person name="Thomas B.C."/>
            <person name="Sharon I."/>
            <person name="Castelle C.J."/>
            <person name="Singh A."/>
            <person name="Wilkins M.J."/>
            <person name="Williams K.H."/>
            <person name="Banfield J.F."/>
        </authorList>
    </citation>
    <scope>NUCLEOTIDE SEQUENCE [LARGE SCALE GENOMIC DNA]</scope>
</reference>
<evidence type="ECO:0000313" key="3">
    <source>
        <dbReference type="Proteomes" id="UP000034032"/>
    </source>
</evidence>
<feature type="transmembrane region" description="Helical" evidence="1">
    <location>
        <begin position="106"/>
        <end position="131"/>
    </location>
</feature>
<evidence type="ECO:0000256" key="1">
    <source>
        <dbReference type="SAM" id="Phobius"/>
    </source>
</evidence>
<dbReference type="Proteomes" id="UP000034032">
    <property type="component" value="Unassembled WGS sequence"/>
</dbReference>
<gene>
    <name evidence="2" type="ORF">UW79_C0027G0004</name>
</gene>
<accession>A0A0G1MJV8</accession>
<feature type="transmembrane region" description="Helical" evidence="1">
    <location>
        <begin position="48"/>
        <end position="70"/>
    </location>
</feature>
<feature type="transmembrane region" description="Helical" evidence="1">
    <location>
        <begin position="21"/>
        <end position="42"/>
    </location>
</feature>
<proteinExistence type="predicted"/>
<dbReference type="PATRIC" id="fig|1619025.3.peg.903"/>
<keyword evidence="1" id="KW-0472">Membrane</keyword>
<comment type="caution">
    <text evidence="2">The sequence shown here is derived from an EMBL/GenBank/DDBJ whole genome shotgun (WGS) entry which is preliminary data.</text>
</comment>
<evidence type="ECO:0000313" key="2">
    <source>
        <dbReference type="EMBL" id="KKT81087.1"/>
    </source>
</evidence>
<name>A0A0G1MJV8_9BACT</name>
<keyword evidence="1" id="KW-0812">Transmembrane</keyword>
<keyword evidence="1" id="KW-1133">Transmembrane helix</keyword>
<dbReference type="AlphaFoldDB" id="A0A0G1MJV8"/>
<organism evidence="2 3">
    <name type="scientific">Candidatus Yanofskybacteria bacterium GW2011_GWA2_44_9</name>
    <dbReference type="NCBI Taxonomy" id="1619025"/>
    <lineage>
        <taxon>Bacteria</taxon>
        <taxon>Candidatus Yanofskyibacteriota</taxon>
    </lineage>
</organism>
<sequence>MEKKLKHLEFIQNVISRMAGNLFYLRGWVITLVAGVLVLLTQTDSGQLPIIFLSLVIVLFWGYDAYFLALERMYRNLYDKVRQMKEEDIDFSMDINEFKKYKKNSIVFCIFSPTLRYFYGPLLLATLYVIFLVK</sequence>
<dbReference type="EMBL" id="LCJR01000027">
    <property type="protein sequence ID" value="KKT81087.1"/>
    <property type="molecule type" value="Genomic_DNA"/>
</dbReference>